<dbReference type="PANTHER" id="PTHR38167">
    <property type="entry name" value="C2H2-TYPE DOMAIN-CONTAINING PROTEIN"/>
    <property type="match status" value="1"/>
</dbReference>
<reference evidence="2" key="1">
    <citation type="submission" date="2020-10" db="EMBL/GenBank/DDBJ databases">
        <authorList>
            <person name="Kusch S."/>
        </authorList>
    </citation>
    <scope>NUCLEOTIDE SEQUENCE</scope>
    <source>
        <strain evidence="2">SwB9</strain>
    </source>
</reference>
<evidence type="ECO:0000313" key="2">
    <source>
        <dbReference type="EMBL" id="CAD6445322.1"/>
    </source>
</evidence>
<comment type="caution">
    <text evidence="2">The sequence shown here is derived from an EMBL/GenBank/DDBJ whole genome shotgun (WGS) entry which is preliminary data.</text>
</comment>
<protein>
    <submittedName>
        <fullName evidence="2">D1b28615-77f1-4663-8b83-996531a095ce</fullName>
    </submittedName>
</protein>
<evidence type="ECO:0000256" key="1">
    <source>
        <dbReference type="SAM" id="MobiDB-lite"/>
    </source>
</evidence>
<proteinExistence type="predicted"/>
<dbReference type="AlphaFoldDB" id="A0A8H2ZNA2"/>
<dbReference type="PANTHER" id="PTHR38167:SF1">
    <property type="entry name" value="C2H2-TYPE DOMAIN-CONTAINING PROTEIN"/>
    <property type="match status" value="1"/>
</dbReference>
<sequence>MQQLPCLHNKNITTISKMERNMYNARLIRGYNNPYMVTDNISVGTARELVAKYFSDMNGQGIRRALTKLLEYTYVFTVVSSVGPQEYDMRGPRISWHNRDKAWSAIDSEDDDGLRRFLRELCYFCCIKLETRPHRIRVDLRLKKGKVVFEIKAWQCGDSLNNSSGEEEEEDKAKKYRDDALRAVMPIFKKMKAPQLRRIINVICGGTYKLDFSAKNDNINNKKIQNEDDDLETLCIDGTQVRLMNEAEACEALEELSAPKLLTILKSLCSGNIVSQLVKKKPIFIDGSTITLQVEGWSELERDDMDSEAEKAEAAYESPYGASDEESEEGSEGCQEARGEYLGDESPTRYFLSRKALALKRKEQLSTCEICKEEYDSTDDQNNCYNHPGNKVLVPRAEIWREHLYRDWTKIKKRRYVDDPAFGQGFSWTCCRKTGMAVGCVVSSHRPKLEDSSNKRTKV</sequence>
<accession>A0A8H2ZNA2</accession>
<gene>
    <name evidence="2" type="ORF">SCLTRI_LOCUS5111</name>
</gene>
<organism evidence="2 3">
    <name type="scientific">Sclerotinia trifoliorum</name>
    <dbReference type="NCBI Taxonomy" id="28548"/>
    <lineage>
        <taxon>Eukaryota</taxon>
        <taxon>Fungi</taxon>
        <taxon>Dikarya</taxon>
        <taxon>Ascomycota</taxon>
        <taxon>Pezizomycotina</taxon>
        <taxon>Leotiomycetes</taxon>
        <taxon>Helotiales</taxon>
        <taxon>Sclerotiniaceae</taxon>
        <taxon>Sclerotinia</taxon>
    </lineage>
</organism>
<dbReference type="OrthoDB" id="3540541at2759"/>
<dbReference type="Proteomes" id="UP000624404">
    <property type="component" value="Unassembled WGS sequence"/>
</dbReference>
<feature type="region of interest" description="Disordered" evidence="1">
    <location>
        <begin position="302"/>
        <end position="339"/>
    </location>
</feature>
<dbReference type="EMBL" id="CAJHIA010000014">
    <property type="protein sequence ID" value="CAD6445322.1"/>
    <property type="molecule type" value="Genomic_DNA"/>
</dbReference>
<evidence type="ECO:0000313" key="3">
    <source>
        <dbReference type="Proteomes" id="UP000624404"/>
    </source>
</evidence>
<name>A0A8H2ZNA2_9HELO</name>
<keyword evidence="3" id="KW-1185">Reference proteome</keyword>